<gene>
    <name evidence="7" type="ORF">BCF44_107225</name>
</gene>
<dbReference type="Pfam" id="PF00440">
    <property type="entry name" value="TetR_N"/>
    <property type="match status" value="1"/>
</dbReference>
<dbReference type="InterPro" id="IPR036271">
    <property type="entry name" value="Tet_transcr_reg_TetR-rel_C_sf"/>
</dbReference>
<evidence type="ECO:0000256" key="5">
    <source>
        <dbReference type="SAM" id="MobiDB-lite"/>
    </source>
</evidence>
<dbReference type="InterPro" id="IPR050109">
    <property type="entry name" value="HTH-type_TetR-like_transc_reg"/>
</dbReference>
<keyword evidence="1" id="KW-0805">Transcription regulation</keyword>
<dbReference type="SUPFAM" id="SSF46689">
    <property type="entry name" value="Homeodomain-like"/>
    <property type="match status" value="1"/>
</dbReference>
<dbReference type="InterPro" id="IPR009057">
    <property type="entry name" value="Homeodomain-like_sf"/>
</dbReference>
<keyword evidence="2 4" id="KW-0238">DNA-binding</keyword>
<evidence type="ECO:0000313" key="7">
    <source>
        <dbReference type="EMBL" id="REH46092.1"/>
    </source>
</evidence>
<keyword evidence="8" id="KW-1185">Reference proteome</keyword>
<feature type="region of interest" description="Disordered" evidence="5">
    <location>
        <begin position="1"/>
        <end position="31"/>
    </location>
</feature>
<feature type="compositionally biased region" description="Polar residues" evidence="5">
    <location>
        <begin position="1"/>
        <end position="19"/>
    </location>
</feature>
<dbReference type="Proteomes" id="UP000256269">
    <property type="component" value="Unassembled WGS sequence"/>
</dbReference>
<dbReference type="Pfam" id="PF13305">
    <property type="entry name" value="TetR_C_33"/>
    <property type="match status" value="1"/>
</dbReference>
<evidence type="ECO:0000256" key="1">
    <source>
        <dbReference type="ARBA" id="ARBA00023015"/>
    </source>
</evidence>
<dbReference type="PANTHER" id="PTHR30055">
    <property type="entry name" value="HTH-TYPE TRANSCRIPTIONAL REGULATOR RUTR"/>
    <property type="match status" value="1"/>
</dbReference>
<dbReference type="Gene3D" id="1.10.357.10">
    <property type="entry name" value="Tetracycline Repressor, domain 2"/>
    <property type="match status" value="1"/>
</dbReference>
<dbReference type="PANTHER" id="PTHR30055:SF220">
    <property type="entry name" value="TETR-FAMILY REGULATORY PROTEIN"/>
    <property type="match status" value="1"/>
</dbReference>
<dbReference type="EMBL" id="QUNO01000007">
    <property type="protein sequence ID" value="REH46092.1"/>
    <property type="molecule type" value="Genomic_DNA"/>
</dbReference>
<evidence type="ECO:0000313" key="8">
    <source>
        <dbReference type="Proteomes" id="UP000256269"/>
    </source>
</evidence>
<dbReference type="SUPFAM" id="SSF48498">
    <property type="entry name" value="Tetracyclin repressor-like, C-terminal domain"/>
    <property type="match status" value="1"/>
</dbReference>
<feature type="DNA-binding region" description="H-T-H motif" evidence="4">
    <location>
        <begin position="53"/>
        <end position="72"/>
    </location>
</feature>
<accession>A0A3E0HI80</accession>
<evidence type="ECO:0000256" key="2">
    <source>
        <dbReference type="ARBA" id="ARBA00023125"/>
    </source>
</evidence>
<sequence>MKVNGTNLVNDTNLSSVSDNVKRRSGQHHGDLRRTLEQAALELVLTKGVGGFTMAEASRRAGVSVAAPYKHYEDRDALLSELAVRAYTEQREQYRAAMADAGDPGDQLVAFAVAYVQFAADRPALFALTFAAGLDKARFPALAEAGQALFAELFGPARVLCGEDRQARRLVLAIAACAHGHAVFLAEGVLAGLSDPLAEVKREAAAAASALIAGYVA</sequence>
<dbReference type="AlphaFoldDB" id="A0A3E0HI80"/>
<evidence type="ECO:0000256" key="3">
    <source>
        <dbReference type="ARBA" id="ARBA00023163"/>
    </source>
</evidence>
<dbReference type="InterPro" id="IPR025996">
    <property type="entry name" value="MT1864/Rv1816-like_C"/>
</dbReference>
<name>A0A3E0HI80_9PSEU</name>
<evidence type="ECO:0000259" key="6">
    <source>
        <dbReference type="PROSITE" id="PS50977"/>
    </source>
</evidence>
<feature type="domain" description="HTH tetR-type" evidence="6">
    <location>
        <begin position="30"/>
        <end position="90"/>
    </location>
</feature>
<organism evidence="7 8">
    <name type="scientific">Kutzneria buriramensis</name>
    <dbReference type="NCBI Taxonomy" id="1045776"/>
    <lineage>
        <taxon>Bacteria</taxon>
        <taxon>Bacillati</taxon>
        <taxon>Actinomycetota</taxon>
        <taxon>Actinomycetes</taxon>
        <taxon>Pseudonocardiales</taxon>
        <taxon>Pseudonocardiaceae</taxon>
        <taxon>Kutzneria</taxon>
    </lineage>
</organism>
<dbReference type="GO" id="GO:0003700">
    <property type="term" value="F:DNA-binding transcription factor activity"/>
    <property type="evidence" value="ECO:0007669"/>
    <property type="project" value="TreeGrafter"/>
</dbReference>
<dbReference type="InterPro" id="IPR001647">
    <property type="entry name" value="HTH_TetR"/>
</dbReference>
<reference evidence="7 8" key="1">
    <citation type="submission" date="2018-08" db="EMBL/GenBank/DDBJ databases">
        <title>Genomic Encyclopedia of Archaeal and Bacterial Type Strains, Phase II (KMG-II): from individual species to whole genera.</title>
        <authorList>
            <person name="Goeker M."/>
        </authorList>
    </citation>
    <scope>NUCLEOTIDE SEQUENCE [LARGE SCALE GENOMIC DNA]</scope>
    <source>
        <strain evidence="7 8">DSM 45791</strain>
    </source>
</reference>
<dbReference type="GO" id="GO:0000976">
    <property type="term" value="F:transcription cis-regulatory region binding"/>
    <property type="evidence" value="ECO:0007669"/>
    <property type="project" value="TreeGrafter"/>
</dbReference>
<evidence type="ECO:0000256" key="4">
    <source>
        <dbReference type="PROSITE-ProRule" id="PRU00335"/>
    </source>
</evidence>
<protein>
    <submittedName>
        <fullName evidence="7">AcrR family transcriptional regulator</fullName>
    </submittedName>
</protein>
<dbReference type="PROSITE" id="PS50977">
    <property type="entry name" value="HTH_TETR_2"/>
    <property type="match status" value="1"/>
</dbReference>
<keyword evidence="3" id="KW-0804">Transcription</keyword>
<comment type="caution">
    <text evidence="7">The sequence shown here is derived from an EMBL/GenBank/DDBJ whole genome shotgun (WGS) entry which is preliminary data.</text>
</comment>
<proteinExistence type="predicted"/>